<dbReference type="Gene3D" id="1.20.5.170">
    <property type="match status" value="1"/>
</dbReference>
<evidence type="ECO:0000259" key="3">
    <source>
        <dbReference type="PROSITE" id="PS50217"/>
    </source>
</evidence>
<feature type="compositionally biased region" description="Gly residues" evidence="2">
    <location>
        <begin position="287"/>
        <end position="297"/>
    </location>
</feature>
<feature type="region of interest" description="Disordered" evidence="2">
    <location>
        <begin position="240"/>
        <end position="314"/>
    </location>
</feature>
<proteinExistence type="predicted"/>
<reference evidence="4 5" key="1">
    <citation type="submission" date="2024-06" db="EMBL/GenBank/DDBJ databases">
        <authorList>
            <person name="Kraege A."/>
            <person name="Thomma B."/>
        </authorList>
    </citation>
    <scope>NUCLEOTIDE SEQUENCE [LARGE SCALE GENOMIC DNA]</scope>
</reference>
<protein>
    <submittedName>
        <fullName evidence="4">G11118 protein</fullName>
    </submittedName>
</protein>
<feature type="region of interest" description="Disordered" evidence="2">
    <location>
        <begin position="1"/>
        <end position="36"/>
    </location>
</feature>
<feature type="coiled-coil region" evidence="1">
    <location>
        <begin position="128"/>
        <end position="176"/>
    </location>
</feature>
<dbReference type="SUPFAM" id="SSF57959">
    <property type="entry name" value="Leucine zipper domain"/>
    <property type="match status" value="1"/>
</dbReference>
<evidence type="ECO:0000313" key="5">
    <source>
        <dbReference type="Proteomes" id="UP001497392"/>
    </source>
</evidence>
<dbReference type="Pfam" id="PF00170">
    <property type="entry name" value="bZIP_1"/>
    <property type="match status" value="1"/>
</dbReference>
<feature type="domain" description="BZIP" evidence="3">
    <location>
        <begin position="103"/>
        <end position="166"/>
    </location>
</feature>
<dbReference type="EMBL" id="CAXHTA020000017">
    <property type="protein sequence ID" value="CAL5228053.1"/>
    <property type="molecule type" value="Genomic_DNA"/>
</dbReference>
<dbReference type="Proteomes" id="UP001497392">
    <property type="component" value="Unassembled WGS sequence"/>
</dbReference>
<feature type="compositionally biased region" description="Basic and acidic residues" evidence="2">
    <location>
        <begin position="89"/>
        <end position="118"/>
    </location>
</feature>
<feature type="compositionally biased region" description="Low complexity" evidence="2">
    <location>
        <begin position="265"/>
        <end position="286"/>
    </location>
</feature>
<evidence type="ECO:0000313" key="4">
    <source>
        <dbReference type="EMBL" id="CAL5228053.1"/>
    </source>
</evidence>
<dbReference type="InterPro" id="IPR044521">
    <property type="entry name" value="AtbZIP8/43"/>
</dbReference>
<comment type="caution">
    <text evidence="4">The sequence shown here is derived from an EMBL/GenBank/DDBJ whole genome shotgun (WGS) entry which is preliminary data.</text>
</comment>
<organism evidence="4 5">
    <name type="scientific">Coccomyxa viridis</name>
    <dbReference type="NCBI Taxonomy" id="1274662"/>
    <lineage>
        <taxon>Eukaryota</taxon>
        <taxon>Viridiplantae</taxon>
        <taxon>Chlorophyta</taxon>
        <taxon>core chlorophytes</taxon>
        <taxon>Trebouxiophyceae</taxon>
        <taxon>Trebouxiophyceae incertae sedis</taxon>
        <taxon>Coccomyxaceae</taxon>
        <taxon>Coccomyxa</taxon>
    </lineage>
</organism>
<sequence length="314" mass="33446">MQVPTRRPGLLKGGSPPVSGGVRKRPILPAPSPRADADALEGMLCLAAATQQANTVRPVALKGAYEPMRQESVSSDNDYSEEQYNAAQRQERFSRGGHPESEEDKKEKRRLANREAARRMRRRRATHMQAVEEEVERLSNENSLLLHRMSQLVASHQQVDSENQQLRHELQCLRQSVGACLQVGQMDLANASLAAAAAGGALSPSMLAAQGKLALVPPEMPASGPSMAQRRLMIEQLHRAGGPATSGGQSTEEMTATEEERLKHTAAAPAPATAAHSFGSSGEAGPSTGGGSAGGCGPCRTIRKRGSWRPLSPA</sequence>
<dbReference type="InterPro" id="IPR004827">
    <property type="entry name" value="bZIP"/>
</dbReference>
<gene>
    <name evidence="4" type="primary">g11118</name>
    <name evidence="4" type="ORF">VP750_LOCUS9959</name>
</gene>
<evidence type="ECO:0000256" key="1">
    <source>
        <dbReference type="SAM" id="Coils"/>
    </source>
</evidence>
<feature type="compositionally biased region" description="Polar residues" evidence="2">
    <location>
        <begin position="71"/>
        <end position="88"/>
    </location>
</feature>
<dbReference type="PANTHER" id="PTHR46324">
    <property type="entry name" value="BASIC LEUCINE ZIPPER 43-RELATED"/>
    <property type="match status" value="1"/>
</dbReference>
<dbReference type="SMART" id="SM00338">
    <property type="entry name" value="BRLZ"/>
    <property type="match status" value="1"/>
</dbReference>
<feature type="region of interest" description="Disordered" evidence="2">
    <location>
        <begin position="68"/>
        <end position="127"/>
    </location>
</feature>
<keyword evidence="5" id="KW-1185">Reference proteome</keyword>
<keyword evidence="1" id="KW-0175">Coiled coil</keyword>
<dbReference type="PANTHER" id="PTHR46324:SF3">
    <property type="entry name" value="BASIC LEUCINE ZIPPER 43-RELATED"/>
    <property type="match status" value="1"/>
</dbReference>
<accession>A0ABP1GCZ4</accession>
<dbReference type="PROSITE" id="PS50217">
    <property type="entry name" value="BZIP"/>
    <property type="match status" value="1"/>
</dbReference>
<dbReference type="InterPro" id="IPR046347">
    <property type="entry name" value="bZIP_sf"/>
</dbReference>
<dbReference type="PROSITE" id="PS00036">
    <property type="entry name" value="BZIP_BASIC"/>
    <property type="match status" value="1"/>
</dbReference>
<evidence type="ECO:0000256" key="2">
    <source>
        <dbReference type="SAM" id="MobiDB-lite"/>
    </source>
</evidence>
<name>A0ABP1GCZ4_9CHLO</name>